<gene>
    <name evidence="1" type="ORF">JRA39_000060</name>
    <name evidence="2" type="ORF">KDV35_13565</name>
</gene>
<dbReference type="RefSeq" id="WP_154635549.1">
    <property type="nucleotide sequence ID" value="NZ_CP095443.1"/>
</dbReference>
<dbReference type="InterPro" id="IPR011989">
    <property type="entry name" value="ARM-like"/>
</dbReference>
<name>A0AAI9HWD3_PROST</name>
<sequence length="73" mass="8111">MKEKIVKNLVDLTYGSNNDVKIAAINALGDYKCSIEQQEAINRLLVLCDDYNKDIAIASISSLSKLAKFFTDL</sequence>
<evidence type="ECO:0000313" key="3">
    <source>
        <dbReference type="Proteomes" id="UP001495779"/>
    </source>
</evidence>
<organism evidence="1">
    <name type="scientific">Providencia stuartii</name>
    <dbReference type="NCBI Taxonomy" id="588"/>
    <lineage>
        <taxon>Bacteria</taxon>
        <taxon>Pseudomonadati</taxon>
        <taxon>Pseudomonadota</taxon>
        <taxon>Gammaproteobacteria</taxon>
        <taxon>Enterobacterales</taxon>
        <taxon>Morganellaceae</taxon>
        <taxon>Providencia</taxon>
    </lineage>
</organism>
<evidence type="ECO:0000313" key="2">
    <source>
        <dbReference type="EMBL" id="MER5077880.1"/>
    </source>
</evidence>
<dbReference type="Proteomes" id="UP001495779">
    <property type="component" value="Unassembled WGS sequence"/>
</dbReference>
<dbReference type="AlphaFoldDB" id="A0AAI9HWD3"/>
<evidence type="ECO:0000313" key="1">
    <source>
        <dbReference type="EMBL" id="EMP9431075.1"/>
    </source>
</evidence>
<dbReference type="SUPFAM" id="SSF48371">
    <property type="entry name" value="ARM repeat"/>
    <property type="match status" value="1"/>
</dbReference>
<comment type="caution">
    <text evidence="1">The sequence shown here is derived from an EMBL/GenBank/DDBJ whole genome shotgun (WGS) entry which is preliminary data.</text>
</comment>
<dbReference type="InterPro" id="IPR016024">
    <property type="entry name" value="ARM-type_fold"/>
</dbReference>
<protein>
    <submittedName>
        <fullName evidence="1">HEAT repeat domain-containing protein</fullName>
    </submittedName>
</protein>
<accession>A0AAI9HWD3</accession>
<dbReference type="EMBL" id="AAZDVE040000001">
    <property type="protein sequence ID" value="EMP9431075.1"/>
    <property type="molecule type" value="Genomic_DNA"/>
</dbReference>
<dbReference type="EMBL" id="JAGSRH010000020">
    <property type="protein sequence ID" value="MER5077880.1"/>
    <property type="molecule type" value="Genomic_DNA"/>
</dbReference>
<proteinExistence type="predicted"/>
<reference evidence="2 3" key="1">
    <citation type="submission" date="2021-04" db="EMBL/GenBank/DDBJ databases">
        <title>Determining the burden of carbapenem-resistant Enterobacterales from a tertiary public heath setting in Bangladesh: a clinical, epidemiological, and molecular study.</title>
        <authorList>
            <person name="Farzana R."/>
            <person name="Walsh T.R."/>
        </authorList>
    </citation>
    <scope>NUCLEOTIDE SEQUENCE [LARGE SCALE GENOMIC DNA]</scope>
    <source>
        <strain evidence="2">Dmpro_s316</strain>
        <strain evidence="3">dmpro_s316</strain>
    </source>
</reference>
<dbReference type="Gene3D" id="1.25.10.10">
    <property type="entry name" value="Leucine-rich Repeat Variant"/>
    <property type="match status" value="1"/>
</dbReference>
<reference evidence="1" key="2">
    <citation type="submission" date="2024-02" db="EMBL/GenBank/DDBJ databases">
        <authorList>
            <consortium name="Clinical and Environmental Microbiology Branch: Whole genome sequencing antimicrobial resistance pathogens in the healthcare setting"/>
        </authorList>
    </citation>
    <scope>NUCLEOTIDE SEQUENCE</scope>
    <source>
        <strain evidence="1">2020GO-00142</strain>
    </source>
</reference>